<comment type="caution">
    <text evidence="1">The sequence shown here is derived from an EMBL/GenBank/DDBJ whole genome shotgun (WGS) entry which is preliminary data.</text>
</comment>
<dbReference type="EMBL" id="JAHWXQ010000002">
    <property type="protein sequence ID" value="MBW3365319.1"/>
    <property type="molecule type" value="Genomic_DNA"/>
</dbReference>
<sequence>MEELKKLVKLIEEGGKGSFNAILDFTDVSSLETQLYYLVKEDKVDDENDALLKLYGGNAKSGAFKMLKSRVKRKLFNQLNFLDFTNPEKFPALLALEIKCNALLNEALILHKIDSVNLKEKIISQALKIAKEAELTNHIIRALDMQRLIYSFKLFNRNKYYELTAEIQKYQKLLRQEEEANELYLAVMIEVRIGVKNRLEHSQFIIENVERISELWKNTGSSVIYGKYYVVKTFILEAFGAITEHIKYLTDSESLYLQGKISPYHFPYYRHLYSLTYAYLKNKQFIEGFITAEKLKTKLSPVDNNWFAHMENYFLLATHSRDYMKAKQILEEVFSNKYLKNNPQFAQERWYLFKEFYSLTQNEKLNYKLNLDLKFITQDKNGYNVWYLILEFIQVLKSLDEELIARNVERLRKYVAKHFDAASDPRTRLFLKLLLIAGHEYSNVKTCQRKSRYLFQKLEQTPFAGDAYAEVEIIPYEHLWEHVLLSIESSTQLWKNSVNSSI</sequence>
<organism evidence="1 2">
    <name type="scientific">Pontibacter populi</name>
    <dbReference type="NCBI Taxonomy" id="890055"/>
    <lineage>
        <taxon>Bacteria</taxon>
        <taxon>Pseudomonadati</taxon>
        <taxon>Bacteroidota</taxon>
        <taxon>Cytophagia</taxon>
        <taxon>Cytophagales</taxon>
        <taxon>Hymenobacteraceae</taxon>
        <taxon>Pontibacter</taxon>
    </lineage>
</organism>
<proteinExistence type="predicted"/>
<evidence type="ECO:0000313" key="1">
    <source>
        <dbReference type="EMBL" id="MBW3365319.1"/>
    </source>
</evidence>
<evidence type="ECO:0000313" key="2">
    <source>
        <dbReference type="Proteomes" id="UP000774935"/>
    </source>
</evidence>
<reference evidence="1 2" key="1">
    <citation type="submission" date="2021-07" db="EMBL/GenBank/DDBJ databases">
        <authorList>
            <person name="Kim M.K."/>
        </authorList>
    </citation>
    <scope>NUCLEOTIDE SEQUENCE [LARGE SCALE GENOMIC DNA]</scope>
    <source>
        <strain evidence="1 2">HLY7-15</strain>
    </source>
</reference>
<dbReference type="Proteomes" id="UP000774935">
    <property type="component" value="Unassembled WGS sequence"/>
</dbReference>
<protein>
    <submittedName>
        <fullName evidence="1">Uncharacterized protein</fullName>
    </submittedName>
</protein>
<name>A0ABS6XCE9_9BACT</name>
<keyword evidence="2" id="KW-1185">Reference proteome</keyword>
<dbReference type="RefSeq" id="WP_199109819.1">
    <property type="nucleotide sequence ID" value="NZ_JAHWXQ010000002.1"/>
</dbReference>
<gene>
    <name evidence="1" type="ORF">KYK27_09705</name>
</gene>
<accession>A0ABS6XCE9</accession>